<dbReference type="Proteomes" id="UP000594464">
    <property type="component" value="Chromosome"/>
</dbReference>
<organism evidence="3 4">
    <name type="scientific">Candidatus Nitrohelix vancouverensis</name>
    <dbReference type="NCBI Taxonomy" id="2705534"/>
    <lineage>
        <taxon>Bacteria</taxon>
        <taxon>Pseudomonadati</taxon>
        <taxon>Nitrospinota/Tectimicrobiota group</taxon>
        <taxon>Nitrospinota</taxon>
        <taxon>Nitrospinia</taxon>
        <taxon>Nitrospinales</taxon>
        <taxon>Nitrospinaceae</taxon>
        <taxon>Candidatus Nitrohelix</taxon>
    </lineage>
</organism>
<dbReference type="SUPFAM" id="SSF54631">
    <property type="entry name" value="CBS-domain pair"/>
    <property type="match status" value="1"/>
</dbReference>
<dbReference type="PANTHER" id="PTHR22572">
    <property type="entry name" value="SUGAR-1-PHOSPHATE GUANYL TRANSFERASE"/>
    <property type="match status" value="1"/>
</dbReference>
<accession>A0A7T0C018</accession>
<name>A0A7T0C018_9BACT</name>
<evidence type="ECO:0000259" key="2">
    <source>
        <dbReference type="PROSITE" id="PS51371"/>
    </source>
</evidence>
<dbReference type="EMBL" id="CP048620">
    <property type="protein sequence ID" value="QPJ64061.1"/>
    <property type="molecule type" value="Genomic_DNA"/>
</dbReference>
<dbReference type="InterPro" id="IPR000644">
    <property type="entry name" value="CBS_dom"/>
</dbReference>
<dbReference type="Gene3D" id="3.10.580.10">
    <property type="entry name" value="CBS-domain"/>
    <property type="match status" value="1"/>
</dbReference>
<dbReference type="PROSITE" id="PS51371">
    <property type="entry name" value="CBS"/>
    <property type="match status" value="2"/>
</dbReference>
<evidence type="ECO:0000313" key="3">
    <source>
        <dbReference type="EMBL" id="QPJ64061.1"/>
    </source>
</evidence>
<dbReference type="Gene3D" id="3.90.550.10">
    <property type="entry name" value="Spore Coat Polysaccharide Biosynthesis Protein SpsA, Chain A"/>
    <property type="match status" value="1"/>
</dbReference>
<feature type="domain" description="CBS" evidence="2">
    <location>
        <begin position="71"/>
        <end position="131"/>
    </location>
</feature>
<sequence>MSIHRTELLKALLITEDESIKSAMQKLIDTAERILFITDSKGFLVGTLTDGDIRRGIIGGMKLSESVRKIMSLKFVSLSSTADDLRNKARQLMLKHRIEHIPVVDNQGVLVDLILGADFLENEENTPISPQKKKENEVVIMAGGMGTRLDPFTKILPKPLLPLKGIPVIEHILAGFHKFGFSKFKLILNYKKEMIKLFLSDNQYDFDIDFVYEGEFLGTAGGLHLLKDKIDKTFVLTNCDTILKGDPQQIIDWHHQKDNLLTIVGSHKEIPVPYGVLQFNGGKFDQIDEKPKLDLFINTGTYILSPEVFNHIKADEFLNMDSLIRILMQTRTDSVGVFPHWDGWFDMGQWDEYRQSVEKIDNSLSGFQP</sequence>
<protein>
    <submittedName>
        <fullName evidence="3">CBS domain-containing protein</fullName>
    </submittedName>
</protein>
<gene>
    <name evidence="3" type="ORF">G3M78_01035</name>
</gene>
<dbReference type="KEGG" id="nva:G3M78_01035"/>
<keyword evidence="1" id="KW-0129">CBS domain</keyword>
<dbReference type="InterPro" id="IPR005835">
    <property type="entry name" value="NTP_transferase_dom"/>
</dbReference>
<dbReference type="Pfam" id="PF00483">
    <property type="entry name" value="NTP_transferase"/>
    <property type="match status" value="1"/>
</dbReference>
<evidence type="ECO:0000313" key="4">
    <source>
        <dbReference type="Proteomes" id="UP000594464"/>
    </source>
</evidence>
<feature type="domain" description="CBS" evidence="2">
    <location>
        <begin position="5"/>
        <end position="63"/>
    </location>
</feature>
<dbReference type="Pfam" id="PF00571">
    <property type="entry name" value="CBS"/>
    <property type="match status" value="2"/>
</dbReference>
<dbReference type="SMART" id="SM00116">
    <property type="entry name" value="CBS"/>
    <property type="match status" value="2"/>
</dbReference>
<dbReference type="SUPFAM" id="SSF53448">
    <property type="entry name" value="Nucleotide-diphospho-sugar transferases"/>
    <property type="match status" value="1"/>
</dbReference>
<dbReference type="InterPro" id="IPR046342">
    <property type="entry name" value="CBS_dom_sf"/>
</dbReference>
<evidence type="ECO:0000256" key="1">
    <source>
        <dbReference type="PROSITE-ProRule" id="PRU00703"/>
    </source>
</evidence>
<dbReference type="AlphaFoldDB" id="A0A7T0C018"/>
<dbReference type="InterPro" id="IPR050486">
    <property type="entry name" value="Mannose-1P_guanyltransferase"/>
</dbReference>
<dbReference type="InterPro" id="IPR029044">
    <property type="entry name" value="Nucleotide-diphossugar_trans"/>
</dbReference>
<reference evidence="4" key="1">
    <citation type="submission" date="2020-02" db="EMBL/GenBank/DDBJ databases">
        <title>Genomic and physiological characterization of two novel Nitrospinaceae genera.</title>
        <authorList>
            <person name="Mueller A.J."/>
            <person name="Jung M.-Y."/>
            <person name="Strachan C.R."/>
            <person name="Herbold C.W."/>
            <person name="Kirkegaard R.H."/>
            <person name="Daims H."/>
        </authorList>
    </citation>
    <scope>NUCLEOTIDE SEQUENCE [LARGE SCALE GENOMIC DNA]</scope>
</reference>
<proteinExistence type="predicted"/>